<reference evidence="2" key="2">
    <citation type="journal article" date="2023" name="Science">
        <title>Genomic signatures of disease resistance in endangered staghorn corals.</title>
        <authorList>
            <person name="Vollmer S.V."/>
            <person name="Selwyn J.D."/>
            <person name="Despard B.A."/>
            <person name="Roesel C.L."/>
        </authorList>
    </citation>
    <scope>NUCLEOTIDE SEQUENCE</scope>
    <source>
        <strain evidence="2">K2</strain>
    </source>
</reference>
<protein>
    <submittedName>
        <fullName evidence="2">Uncharacterized protein</fullName>
    </submittedName>
</protein>
<proteinExistence type="predicted"/>
<dbReference type="AlphaFoldDB" id="A0AAD9PYM6"/>
<evidence type="ECO:0000256" key="1">
    <source>
        <dbReference type="SAM" id="MobiDB-lite"/>
    </source>
</evidence>
<dbReference type="Proteomes" id="UP001249851">
    <property type="component" value="Unassembled WGS sequence"/>
</dbReference>
<keyword evidence="3" id="KW-1185">Reference proteome</keyword>
<reference evidence="2" key="1">
    <citation type="journal article" date="2023" name="G3 (Bethesda)">
        <title>Whole genome assembly and annotation of the endangered Caribbean coral Acropora cervicornis.</title>
        <authorList>
            <person name="Selwyn J.D."/>
            <person name="Vollmer S.V."/>
        </authorList>
    </citation>
    <scope>NUCLEOTIDE SEQUENCE</scope>
    <source>
        <strain evidence="2">K2</strain>
    </source>
</reference>
<organism evidence="2 3">
    <name type="scientific">Acropora cervicornis</name>
    <name type="common">Staghorn coral</name>
    <dbReference type="NCBI Taxonomy" id="6130"/>
    <lineage>
        <taxon>Eukaryota</taxon>
        <taxon>Metazoa</taxon>
        <taxon>Cnidaria</taxon>
        <taxon>Anthozoa</taxon>
        <taxon>Hexacorallia</taxon>
        <taxon>Scleractinia</taxon>
        <taxon>Astrocoeniina</taxon>
        <taxon>Acroporidae</taxon>
        <taxon>Acropora</taxon>
    </lineage>
</organism>
<accession>A0AAD9PYM6</accession>
<evidence type="ECO:0000313" key="2">
    <source>
        <dbReference type="EMBL" id="KAK2551572.1"/>
    </source>
</evidence>
<evidence type="ECO:0000313" key="3">
    <source>
        <dbReference type="Proteomes" id="UP001249851"/>
    </source>
</evidence>
<dbReference type="EMBL" id="JARQWQ010000096">
    <property type="protein sequence ID" value="KAK2551572.1"/>
    <property type="molecule type" value="Genomic_DNA"/>
</dbReference>
<gene>
    <name evidence="2" type="ORF">P5673_027551</name>
</gene>
<comment type="caution">
    <text evidence="2">The sequence shown here is derived from an EMBL/GenBank/DDBJ whole genome shotgun (WGS) entry which is preliminary data.</text>
</comment>
<sequence>MPNVTVTSLRKEDDSLKGEIATLRRGFEYLQKSLTRNDAQESGNGGEPSCSTRKTKIVREEVINLRKEACKVSATSIGLSVEWSLGDVKIFAQLTPQTQKLLADAKKFQT</sequence>
<name>A0AAD9PYM6_ACRCE</name>
<feature type="region of interest" description="Disordered" evidence="1">
    <location>
        <begin position="34"/>
        <end position="53"/>
    </location>
</feature>